<dbReference type="EMBL" id="CAJNJA010007831">
    <property type="protein sequence ID" value="CAE7229580.1"/>
    <property type="molecule type" value="Genomic_DNA"/>
</dbReference>
<reference evidence="1" key="1">
    <citation type="submission" date="2021-02" db="EMBL/GenBank/DDBJ databases">
        <authorList>
            <person name="Dougan E. K."/>
            <person name="Rhodes N."/>
            <person name="Thang M."/>
            <person name="Chan C."/>
        </authorList>
    </citation>
    <scope>NUCLEOTIDE SEQUENCE</scope>
</reference>
<keyword evidence="2" id="KW-1185">Reference proteome</keyword>
<comment type="caution">
    <text evidence="1">The sequence shown here is derived from an EMBL/GenBank/DDBJ whole genome shotgun (WGS) entry which is preliminary data.</text>
</comment>
<gene>
    <name evidence="1" type="primary">IIV3-029R</name>
    <name evidence="1" type="ORF">SNEC2469_LOCUS3463</name>
</gene>
<name>A0A812KMC7_9DINO</name>
<evidence type="ECO:0000313" key="2">
    <source>
        <dbReference type="Proteomes" id="UP000601435"/>
    </source>
</evidence>
<dbReference type="AlphaFoldDB" id="A0A812KMC7"/>
<protein>
    <submittedName>
        <fullName evidence="1">IIV3-029R protein</fullName>
    </submittedName>
</protein>
<organism evidence="1 2">
    <name type="scientific">Symbiodinium necroappetens</name>
    <dbReference type="NCBI Taxonomy" id="1628268"/>
    <lineage>
        <taxon>Eukaryota</taxon>
        <taxon>Sar</taxon>
        <taxon>Alveolata</taxon>
        <taxon>Dinophyceae</taxon>
        <taxon>Suessiales</taxon>
        <taxon>Symbiodiniaceae</taxon>
        <taxon>Symbiodinium</taxon>
    </lineage>
</organism>
<dbReference type="OrthoDB" id="409000at2759"/>
<proteinExistence type="predicted"/>
<sequence length="99" mass="10906">MYILTIEAAKRAIQAHFPMVNEQLDNPENFLRSQCRGHRVCPAAAQQHGSLVDSDVQIPPKAAIFKEEPVIPDCPVLAKGEMLLPDLLDPEASDLGFRA</sequence>
<dbReference type="Proteomes" id="UP000601435">
    <property type="component" value="Unassembled WGS sequence"/>
</dbReference>
<accession>A0A812KMC7</accession>
<evidence type="ECO:0000313" key="1">
    <source>
        <dbReference type="EMBL" id="CAE7229580.1"/>
    </source>
</evidence>